<evidence type="ECO:0000256" key="3">
    <source>
        <dbReference type="SAM" id="SignalP"/>
    </source>
</evidence>
<keyword evidence="2" id="KW-0812">Transmembrane</keyword>
<comment type="caution">
    <text evidence="4">The sequence shown here is derived from an EMBL/GenBank/DDBJ whole genome shotgun (WGS) entry which is preliminary data.</text>
</comment>
<keyword evidence="3" id="KW-0732">Signal</keyword>
<accession>A0A545AJL6</accession>
<dbReference type="EMBL" id="VIRS01000026">
    <property type="protein sequence ID" value="TQS41489.1"/>
    <property type="molecule type" value="Genomic_DNA"/>
</dbReference>
<feature type="compositionally biased region" description="Low complexity" evidence="1">
    <location>
        <begin position="200"/>
        <end position="218"/>
    </location>
</feature>
<evidence type="ECO:0000256" key="1">
    <source>
        <dbReference type="SAM" id="MobiDB-lite"/>
    </source>
</evidence>
<feature type="region of interest" description="Disordered" evidence="1">
    <location>
        <begin position="149"/>
        <end position="250"/>
    </location>
</feature>
<protein>
    <submittedName>
        <fullName evidence="4">Uncharacterized protein</fullName>
    </submittedName>
</protein>
<dbReference type="RefSeq" id="WP_170323932.1">
    <property type="nucleotide sequence ID" value="NZ_VIRS01000026.1"/>
</dbReference>
<keyword evidence="5" id="KW-1185">Reference proteome</keyword>
<dbReference type="Proteomes" id="UP000317982">
    <property type="component" value="Unassembled WGS sequence"/>
</dbReference>
<keyword evidence="2" id="KW-0472">Membrane</keyword>
<dbReference type="InParanoid" id="A0A545AJL6"/>
<name>A0A545AJL6_9ACTN</name>
<organism evidence="4 5">
    <name type="scientific">Cryptosporangium phraense</name>
    <dbReference type="NCBI Taxonomy" id="2593070"/>
    <lineage>
        <taxon>Bacteria</taxon>
        <taxon>Bacillati</taxon>
        <taxon>Actinomycetota</taxon>
        <taxon>Actinomycetes</taxon>
        <taxon>Cryptosporangiales</taxon>
        <taxon>Cryptosporangiaceae</taxon>
        <taxon>Cryptosporangium</taxon>
    </lineage>
</organism>
<feature type="signal peptide" evidence="3">
    <location>
        <begin position="1"/>
        <end position="34"/>
    </location>
</feature>
<feature type="chain" id="PRO_5038764685" evidence="3">
    <location>
        <begin position="35"/>
        <end position="309"/>
    </location>
</feature>
<dbReference type="AlphaFoldDB" id="A0A545AJL6"/>
<proteinExistence type="predicted"/>
<evidence type="ECO:0000256" key="2">
    <source>
        <dbReference type="SAM" id="Phobius"/>
    </source>
</evidence>
<gene>
    <name evidence="4" type="ORF">FL583_29770</name>
</gene>
<reference evidence="4 5" key="1">
    <citation type="submission" date="2019-07" db="EMBL/GenBank/DDBJ databases">
        <title>Cryptosporangium phraense sp. nov., isolated from plant litter.</title>
        <authorList>
            <person name="Suriyachadkun C."/>
        </authorList>
    </citation>
    <scope>NUCLEOTIDE SEQUENCE [LARGE SCALE GENOMIC DNA]</scope>
    <source>
        <strain evidence="4 5">A-T 5661</strain>
    </source>
</reference>
<sequence>MKPYRAVTDREGGLSGRRLVVAALLLLFPLFAPAAPARAAEATMTFTGALDVAGLLSSLTVQPRAVTVPAGGEVAFVNGTTVALKVTVGGETARLEPGGSRTMLFTGSDRTETFAASASAVRLPLVGPLTSAAGQVSVLAIPVAAAEPMMSTRPSSSPSPPADEDEPTSEASGAVVPLGSPEPRASDPSAGVSPSQRTGEASQAASSAASQEASSAASRGDSPEASRRDPQGERAGRAERAARPPVLPPFPGFRSAHDQLGLIVLLSAIVLAGLGAMAFRTVLAHRPVVEVGAHSQAARKARVLRRRRG</sequence>
<evidence type="ECO:0000313" key="5">
    <source>
        <dbReference type="Proteomes" id="UP000317982"/>
    </source>
</evidence>
<feature type="transmembrane region" description="Helical" evidence="2">
    <location>
        <begin position="260"/>
        <end position="279"/>
    </location>
</feature>
<evidence type="ECO:0000313" key="4">
    <source>
        <dbReference type="EMBL" id="TQS41489.1"/>
    </source>
</evidence>
<feature type="compositionally biased region" description="Basic and acidic residues" evidence="1">
    <location>
        <begin position="221"/>
        <end position="242"/>
    </location>
</feature>
<keyword evidence="2" id="KW-1133">Transmembrane helix</keyword>